<evidence type="ECO:0000313" key="6">
    <source>
        <dbReference type="EMBL" id="GAA3691637.1"/>
    </source>
</evidence>
<gene>
    <name evidence="6" type="ORF">GCM10022399_04520</name>
</gene>
<accession>A0ABP7CMC1</accession>
<dbReference type="InterPro" id="IPR036969">
    <property type="entry name" value="Citrate_synthase_sf"/>
</dbReference>
<evidence type="ECO:0000256" key="2">
    <source>
        <dbReference type="ARBA" id="ARBA00010566"/>
    </source>
</evidence>
<dbReference type="PANTHER" id="PTHR11739:SF4">
    <property type="entry name" value="CITRATE SYNTHASE, PEROXISOMAL"/>
    <property type="match status" value="1"/>
</dbReference>
<dbReference type="EMBL" id="BAABDC010000001">
    <property type="protein sequence ID" value="GAA3691637.1"/>
    <property type="molecule type" value="Genomic_DNA"/>
</dbReference>
<sequence length="429" mass="43868">MAATTGSWITTTEAAQRLGVKRATLYAYVSRGLLRSERRPGQQESLFDRGQIDAMASATRPPGGPQPVLRFRSIATSVSSQVEGELHYRGRPLHDVVALGSFEEAAAVVLGTAVLPSDSGTSTVEGAGGIGGAGGAAGVRGFGGVADLSALPLERRMPVAVQLLAAADPFASDTDPERVRAAAVPTLRAAVGLAAGFALAPAKGLRSGDLSGDRAPVGALSPDLPPDLAALTLAALGGSPSSPGDVAALRVLLVALLDHGLTASTVAARVTASTRAGLHDCLSAAYAAMAGPLHGAAPVAAHALLTDGVDPATLVARSLRERGGVAGFGHFLYPDGDPRADVVLESLWRRRGTTRLRRRVEALAALVAERTGALPNIDLASAAVLHALRLPAESGEVVFQVARSVGVAAHVAEEYAEEPLRWRGRDPQG</sequence>
<reference evidence="7" key="1">
    <citation type="journal article" date="2019" name="Int. J. Syst. Evol. Microbiol.">
        <title>The Global Catalogue of Microorganisms (GCM) 10K type strain sequencing project: providing services to taxonomists for standard genome sequencing and annotation.</title>
        <authorList>
            <consortium name="The Broad Institute Genomics Platform"/>
            <consortium name="The Broad Institute Genome Sequencing Center for Infectious Disease"/>
            <person name="Wu L."/>
            <person name="Ma J."/>
        </authorList>
    </citation>
    <scope>NUCLEOTIDE SEQUENCE [LARGE SCALE GENOMIC DNA]</scope>
    <source>
        <strain evidence="7">JCM 17125</strain>
    </source>
</reference>
<proteinExistence type="inferred from homology"/>
<organism evidence="6 7">
    <name type="scientific">Terrabacter ginsenosidimutans</name>
    <dbReference type="NCBI Taxonomy" id="490575"/>
    <lineage>
        <taxon>Bacteria</taxon>
        <taxon>Bacillati</taxon>
        <taxon>Actinomycetota</taxon>
        <taxon>Actinomycetes</taxon>
        <taxon>Micrococcales</taxon>
        <taxon>Intrasporangiaceae</taxon>
        <taxon>Terrabacter</taxon>
    </lineage>
</organism>
<evidence type="ECO:0000259" key="5">
    <source>
        <dbReference type="Pfam" id="PF12728"/>
    </source>
</evidence>
<dbReference type="Pfam" id="PF00285">
    <property type="entry name" value="Citrate_synt"/>
    <property type="match status" value="1"/>
</dbReference>
<dbReference type="PRINTS" id="PR00143">
    <property type="entry name" value="CITRTSNTHASE"/>
</dbReference>
<dbReference type="RefSeq" id="WP_344940911.1">
    <property type="nucleotide sequence ID" value="NZ_BAABDC010000001.1"/>
</dbReference>
<keyword evidence="7" id="KW-1185">Reference proteome</keyword>
<dbReference type="InterPro" id="IPR002020">
    <property type="entry name" value="Citrate_synthase"/>
</dbReference>
<dbReference type="EC" id="2.3.3.16" evidence="3"/>
<keyword evidence="4" id="KW-0808">Transferase</keyword>
<protein>
    <recommendedName>
        <fullName evidence="3">citrate synthase (unknown stereospecificity)</fullName>
        <ecNumber evidence="3">2.3.3.16</ecNumber>
    </recommendedName>
</protein>
<evidence type="ECO:0000256" key="4">
    <source>
        <dbReference type="ARBA" id="ARBA00022679"/>
    </source>
</evidence>
<comment type="similarity">
    <text evidence="2">Belongs to the citrate synthase family.</text>
</comment>
<feature type="domain" description="Helix-turn-helix" evidence="5">
    <location>
        <begin position="8"/>
        <end position="56"/>
    </location>
</feature>
<evidence type="ECO:0000256" key="1">
    <source>
        <dbReference type="ARBA" id="ARBA00005163"/>
    </source>
</evidence>
<dbReference type="Gene3D" id="1.10.580.10">
    <property type="entry name" value="Citrate Synthase, domain 1"/>
    <property type="match status" value="1"/>
</dbReference>
<dbReference type="SUPFAM" id="SSF46955">
    <property type="entry name" value="Putative DNA-binding domain"/>
    <property type="match status" value="1"/>
</dbReference>
<evidence type="ECO:0000313" key="7">
    <source>
        <dbReference type="Proteomes" id="UP001501468"/>
    </source>
</evidence>
<dbReference type="PANTHER" id="PTHR11739">
    <property type="entry name" value="CITRATE SYNTHASE"/>
    <property type="match status" value="1"/>
</dbReference>
<dbReference type="Pfam" id="PF12728">
    <property type="entry name" value="HTH_17"/>
    <property type="match status" value="1"/>
</dbReference>
<dbReference type="Gene3D" id="1.10.230.10">
    <property type="entry name" value="Cytochrome P450-Terp, domain 2"/>
    <property type="match status" value="1"/>
</dbReference>
<dbReference type="SUPFAM" id="SSF48256">
    <property type="entry name" value="Citrate synthase"/>
    <property type="match status" value="1"/>
</dbReference>
<dbReference type="InterPro" id="IPR009061">
    <property type="entry name" value="DNA-bd_dom_put_sf"/>
</dbReference>
<name>A0ABP7CMC1_9MICO</name>
<comment type="pathway">
    <text evidence="1">Carbohydrate metabolism; tricarboxylic acid cycle.</text>
</comment>
<dbReference type="Proteomes" id="UP001501468">
    <property type="component" value="Unassembled WGS sequence"/>
</dbReference>
<comment type="caution">
    <text evidence="6">The sequence shown here is derived from an EMBL/GenBank/DDBJ whole genome shotgun (WGS) entry which is preliminary data.</text>
</comment>
<dbReference type="InterPro" id="IPR016143">
    <property type="entry name" value="Citrate_synth-like_sm_a-sub"/>
</dbReference>
<evidence type="ECO:0000256" key="3">
    <source>
        <dbReference type="ARBA" id="ARBA00012972"/>
    </source>
</evidence>
<dbReference type="InterPro" id="IPR041657">
    <property type="entry name" value="HTH_17"/>
</dbReference>
<dbReference type="InterPro" id="IPR016142">
    <property type="entry name" value="Citrate_synth-like_lrg_a-sub"/>
</dbReference>